<accession>A0A939J0M9</accession>
<evidence type="ECO:0000313" key="3">
    <source>
        <dbReference type="Proteomes" id="UP000664096"/>
    </source>
</evidence>
<name>A0A939J0M9_9HYPH</name>
<dbReference type="Pfam" id="PF07812">
    <property type="entry name" value="TfuA"/>
    <property type="match status" value="1"/>
</dbReference>
<evidence type="ECO:0000259" key="1">
    <source>
        <dbReference type="Pfam" id="PF07812"/>
    </source>
</evidence>
<proteinExistence type="predicted"/>
<dbReference type="EMBL" id="JAEKJZ010000002">
    <property type="protein sequence ID" value="MBN9671261.1"/>
    <property type="molecule type" value="Genomic_DNA"/>
</dbReference>
<gene>
    <name evidence="2" type="ORF">JF539_13020</name>
</gene>
<protein>
    <submittedName>
        <fullName evidence="2">TfuA domain protein, core</fullName>
    </submittedName>
</protein>
<evidence type="ECO:0000313" key="2">
    <source>
        <dbReference type="EMBL" id="MBN9671261.1"/>
    </source>
</evidence>
<dbReference type="InterPro" id="IPR012924">
    <property type="entry name" value="TfuA_core"/>
</dbReference>
<reference evidence="2" key="1">
    <citation type="submission" date="2020-12" db="EMBL/GenBank/DDBJ databases">
        <title>Oil enriched cultivation method for isolating marine PHA-producing bacteria.</title>
        <authorList>
            <person name="Zheng W."/>
            <person name="Yu S."/>
            <person name="Huang Y."/>
        </authorList>
    </citation>
    <scope>NUCLEOTIDE SEQUENCE</scope>
    <source>
        <strain evidence="2">SY-2-12</strain>
    </source>
</reference>
<organism evidence="2 3">
    <name type="scientific">Roseibium aggregatum</name>
    <dbReference type="NCBI Taxonomy" id="187304"/>
    <lineage>
        <taxon>Bacteria</taxon>
        <taxon>Pseudomonadati</taxon>
        <taxon>Pseudomonadota</taxon>
        <taxon>Alphaproteobacteria</taxon>
        <taxon>Hyphomicrobiales</taxon>
        <taxon>Stappiaceae</taxon>
        <taxon>Roseibium</taxon>
    </lineage>
</organism>
<dbReference type="AlphaFoldDB" id="A0A939J0M9"/>
<dbReference type="Proteomes" id="UP000664096">
    <property type="component" value="Unassembled WGS sequence"/>
</dbReference>
<feature type="domain" description="TfuA-like core" evidence="1">
    <location>
        <begin position="48"/>
        <end position="166"/>
    </location>
</feature>
<comment type="caution">
    <text evidence="2">The sequence shown here is derived from an EMBL/GenBank/DDBJ whole genome shotgun (WGS) entry which is preliminary data.</text>
</comment>
<dbReference type="RefSeq" id="WP_207141105.1">
    <property type="nucleotide sequence ID" value="NZ_JAEKJZ010000002.1"/>
</dbReference>
<sequence length="446" mass="48851">MKTILFAGPTISKAEIDSRLEADVRPPAQMGDIYLAAQSGPSVIGLIDGYFQGAASVWHKEILWAIEQGVAVFGASSMGALRATELCKFGMVGVGDIFEAFRDGSLQDDDEVAVLHGPAELGYPSLCEPMVNIRATLRKAVAEHILDERSASRFADIAKSSYYPERKWTTLLEAVAGLEDMSEAGQALENWLATGRVDQKKEDALALLDAVSSWLAQGDRPAVPSFAFEWTVMWDRLVNATPSNPPEARTGVAVLDELRLQPDSYCAIRRRAAGRFLASEPGGGGTTAGEGDFPGTLRKFRENRGLYSTRDLRSWCERNGLDETGLHALITEEARIDALGRYVASSAPQFLLAELKIDGTYEELAHRAGLKSAMDQSPVGEEDTLDGGFSVAGLRLWYFETCLGQPLPESIDDHLKMIDIEDRSNFDSMIAREYSFRQSLTRSDEP</sequence>